<dbReference type="GO" id="GO:0016491">
    <property type="term" value="F:oxidoreductase activity"/>
    <property type="evidence" value="ECO:0007669"/>
    <property type="project" value="UniProtKB-KW"/>
</dbReference>
<keyword evidence="4" id="KW-0862">Zinc</keyword>
<keyword evidence="3" id="KW-0479">Metal-binding</keyword>
<dbReference type="AlphaFoldDB" id="A0A370TW37"/>
<dbReference type="CDD" id="cd05188">
    <property type="entry name" value="MDR"/>
    <property type="match status" value="1"/>
</dbReference>
<keyword evidence="5" id="KW-0560">Oxidoreductase</keyword>
<dbReference type="OrthoDB" id="5407715at2759"/>
<comment type="cofactor">
    <cofactor evidence="1">
        <name>Zn(2+)</name>
        <dbReference type="ChEBI" id="CHEBI:29105"/>
    </cofactor>
</comment>
<protein>
    <recommendedName>
        <fullName evidence="10">GroES-like protein</fullName>
    </recommendedName>
</protein>
<comment type="caution">
    <text evidence="8">The sequence shown here is derived from an EMBL/GenBank/DDBJ whole genome shotgun (WGS) entry which is preliminary data.</text>
</comment>
<dbReference type="GeneID" id="43596918"/>
<evidence type="ECO:0008006" key="10">
    <source>
        <dbReference type="Google" id="ProtNLM"/>
    </source>
</evidence>
<keyword evidence="9" id="KW-1185">Reference proteome</keyword>
<name>A0A370TW37_9HELO</name>
<dbReference type="InterPro" id="IPR013154">
    <property type="entry name" value="ADH-like_N"/>
</dbReference>
<comment type="similarity">
    <text evidence="2">Belongs to the zinc-containing alcohol dehydrogenase family.</text>
</comment>
<dbReference type="Gene3D" id="3.90.180.10">
    <property type="entry name" value="Medium-chain alcohol dehydrogenases, catalytic domain"/>
    <property type="match status" value="1"/>
</dbReference>
<dbReference type="STRING" id="2656787.A0A370TW37"/>
<dbReference type="Pfam" id="PF00107">
    <property type="entry name" value="ADH_zinc_N"/>
    <property type="match status" value="1"/>
</dbReference>
<dbReference type="EMBL" id="NPIC01000002">
    <property type="protein sequence ID" value="RDL39729.1"/>
    <property type="molecule type" value="Genomic_DNA"/>
</dbReference>
<dbReference type="PANTHER" id="PTHR43350">
    <property type="entry name" value="NAD-DEPENDENT ALCOHOL DEHYDROGENASE"/>
    <property type="match status" value="1"/>
</dbReference>
<evidence type="ECO:0000313" key="9">
    <source>
        <dbReference type="Proteomes" id="UP000254866"/>
    </source>
</evidence>
<evidence type="ECO:0000259" key="6">
    <source>
        <dbReference type="Pfam" id="PF00107"/>
    </source>
</evidence>
<accession>A0A370TW37</accession>
<dbReference type="PANTHER" id="PTHR43350:SF17">
    <property type="entry name" value="NAD-DEPENDENT ALCOHOL DEHYDROGENASE"/>
    <property type="match status" value="1"/>
</dbReference>
<gene>
    <name evidence="8" type="ORF">BP5553_04069</name>
</gene>
<proteinExistence type="inferred from homology"/>
<evidence type="ECO:0000256" key="3">
    <source>
        <dbReference type="ARBA" id="ARBA00022723"/>
    </source>
</evidence>
<dbReference type="InterPro" id="IPR011032">
    <property type="entry name" value="GroES-like_sf"/>
</dbReference>
<evidence type="ECO:0000256" key="4">
    <source>
        <dbReference type="ARBA" id="ARBA00022833"/>
    </source>
</evidence>
<evidence type="ECO:0000256" key="1">
    <source>
        <dbReference type="ARBA" id="ARBA00001947"/>
    </source>
</evidence>
<dbReference type="Pfam" id="PF08240">
    <property type="entry name" value="ADH_N"/>
    <property type="match status" value="1"/>
</dbReference>
<evidence type="ECO:0000259" key="7">
    <source>
        <dbReference type="Pfam" id="PF08240"/>
    </source>
</evidence>
<dbReference type="Gene3D" id="3.40.50.720">
    <property type="entry name" value="NAD(P)-binding Rossmann-like Domain"/>
    <property type="match status" value="1"/>
</dbReference>
<evidence type="ECO:0000313" key="8">
    <source>
        <dbReference type="EMBL" id="RDL39729.1"/>
    </source>
</evidence>
<feature type="domain" description="Alcohol dehydrogenase-like C-terminal" evidence="6">
    <location>
        <begin position="199"/>
        <end position="327"/>
    </location>
</feature>
<organism evidence="8 9">
    <name type="scientific">Venustampulla echinocandica</name>
    <dbReference type="NCBI Taxonomy" id="2656787"/>
    <lineage>
        <taxon>Eukaryota</taxon>
        <taxon>Fungi</taxon>
        <taxon>Dikarya</taxon>
        <taxon>Ascomycota</taxon>
        <taxon>Pezizomycotina</taxon>
        <taxon>Leotiomycetes</taxon>
        <taxon>Helotiales</taxon>
        <taxon>Pleuroascaceae</taxon>
        <taxon>Venustampulla</taxon>
    </lineage>
</organism>
<dbReference type="SUPFAM" id="SSF51735">
    <property type="entry name" value="NAD(P)-binding Rossmann-fold domains"/>
    <property type="match status" value="1"/>
</dbReference>
<dbReference type="InterPro" id="IPR036291">
    <property type="entry name" value="NAD(P)-bd_dom_sf"/>
</dbReference>
<reference evidence="8 9" key="1">
    <citation type="journal article" date="2018" name="IMA Fungus">
        <title>IMA Genome-F 9: Draft genome sequence of Annulohypoxylon stygium, Aspergillus mulundensis, Berkeleyomyces basicola (syn. Thielaviopsis basicola), Ceratocystis smalleyi, two Cercospora beticola strains, Coleophoma cylindrospora, Fusarium fracticaudum, Phialophora cf. hyalina, and Morchella septimelata.</title>
        <authorList>
            <person name="Wingfield B.D."/>
            <person name="Bills G.F."/>
            <person name="Dong Y."/>
            <person name="Huang W."/>
            <person name="Nel W.J."/>
            <person name="Swalarsk-Parry B.S."/>
            <person name="Vaghefi N."/>
            <person name="Wilken P.M."/>
            <person name="An Z."/>
            <person name="de Beer Z.W."/>
            <person name="De Vos L."/>
            <person name="Chen L."/>
            <person name="Duong T.A."/>
            <person name="Gao Y."/>
            <person name="Hammerbacher A."/>
            <person name="Kikkert J.R."/>
            <person name="Li Y."/>
            <person name="Li H."/>
            <person name="Li K."/>
            <person name="Li Q."/>
            <person name="Liu X."/>
            <person name="Ma X."/>
            <person name="Naidoo K."/>
            <person name="Pethybridge S.J."/>
            <person name="Sun J."/>
            <person name="Steenkamp E.T."/>
            <person name="van der Nest M.A."/>
            <person name="van Wyk S."/>
            <person name="Wingfield M.J."/>
            <person name="Xiong C."/>
            <person name="Yue Q."/>
            <person name="Zhang X."/>
        </authorList>
    </citation>
    <scope>NUCLEOTIDE SEQUENCE [LARGE SCALE GENOMIC DNA]</scope>
    <source>
        <strain evidence="8 9">BP 5553</strain>
    </source>
</reference>
<feature type="domain" description="Alcohol dehydrogenase-like N-terminal" evidence="7">
    <location>
        <begin position="35"/>
        <end position="149"/>
    </location>
</feature>
<dbReference type="GO" id="GO:0046872">
    <property type="term" value="F:metal ion binding"/>
    <property type="evidence" value="ECO:0007669"/>
    <property type="project" value="UniProtKB-KW"/>
</dbReference>
<dbReference type="Proteomes" id="UP000254866">
    <property type="component" value="Unassembled WGS sequence"/>
</dbReference>
<dbReference type="InterPro" id="IPR013149">
    <property type="entry name" value="ADH-like_C"/>
</dbReference>
<evidence type="ECO:0000256" key="2">
    <source>
        <dbReference type="ARBA" id="ARBA00008072"/>
    </source>
</evidence>
<dbReference type="RefSeq" id="XP_031872385.1">
    <property type="nucleotide sequence ID" value="XM_032012692.1"/>
</dbReference>
<evidence type="ECO:0000256" key="5">
    <source>
        <dbReference type="ARBA" id="ARBA00023002"/>
    </source>
</evidence>
<sequence length="371" mass="39612">MAAAQELPQTHRALILTSTTAPPEIKTIPTPHAVPGSVVVRMQVCNVVSYASKIYNGTLNFPLLIPSVIGSSGIGRIVTVGPDATSLKPGQLVLVDSFIRARDNPSVAFLLGIHEGFSDGSRVLARGEWRDATYAEYAKLPLENCYPLDESKLLSHGLGYTIEELADISRLAVPYGGLADIDIKAGETVIVAPATGPFGGAAVRVALAMGARVIAMGRNAEVLKRIKENNERVEVVPITGDAEGDLKALKQFGPIDAYFDISPPAAAESTHLRSAMLALEHGGRVSLMGGIRSDISIPHALVVHQELQLKGKWMYSREQMRGLIKMVEGGILKIGSGSGRIVQKFALEDWHKAFEAAEGTLGTEKLAIILP</sequence>
<dbReference type="SUPFAM" id="SSF50129">
    <property type="entry name" value="GroES-like"/>
    <property type="match status" value="1"/>
</dbReference>